<evidence type="ECO:0000313" key="3">
    <source>
        <dbReference type="Proteomes" id="UP000711178"/>
    </source>
</evidence>
<dbReference type="EMBL" id="JAHDTB010000007">
    <property type="protein sequence ID" value="MBW8287991.1"/>
    <property type="molecule type" value="Genomic_DNA"/>
</dbReference>
<proteinExistence type="predicted"/>
<dbReference type="SUPFAM" id="SSF52091">
    <property type="entry name" value="SpoIIaa-like"/>
    <property type="match status" value="1"/>
</dbReference>
<dbReference type="PANTHER" id="PTHR35849:SF2">
    <property type="entry name" value="BLR2341 PROTEIN"/>
    <property type="match status" value="1"/>
</dbReference>
<dbReference type="Pfam" id="PF13466">
    <property type="entry name" value="STAS_2"/>
    <property type="match status" value="1"/>
</dbReference>
<dbReference type="Gene3D" id="3.30.750.24">
    <property type="entry name" value="STAS domain"/>
    <property type="match status" value="1"/>
</dbReference>
<dbReference type="PROSITE" id="PS50801">
    <property type="entry name" value="STAS"/>
    <property type="match status" value="1"/>
</dbReference>
<evidence type="ECO:0000313" key="2">
    <source>
        <dbReference type="EMBL" id="MBW8287991.1"/>
    </source>
</evidence>
<dbReference type="InterPro" id="IPR058548">
    <property type="entry name" value="MlaB-like_STAS"/>
</dbReference>
<sequence>MPIQVTQDGEAMRAAIDGELTIFTVETLQDELLGLLNHPSVRIDLSTVTELDGCGAQLLCVLLAEARRMERDVSIAGSNALVDEVGNWLGFAAETDAARMEGAGEGEHGS</sequence>
<gene>
    <name evidence="2" type="ORF">KIF53_10180</name>
</gene>
<reference evidence="2 3" key="1">
    <citation type="submission" date="2021-05" db="EMBL/GenBank/DDBJ databases">
        <title>Draft Whole Genome Sequencing Of Biosensor Chromobacterium violaceum Strain CV026 Reveals A Regulatory RNA In Chromobacterium violaceum Phenotype Regulatory Network.</title>
        <authorList>
            <person name="Hong K.W."/>
            <person name="Chan K.G."/>
            <person name="Chang C.-Y."/>
        </authorList>
    </citation>
    <scope>NUCLEOTIDE SEQUENCE [LARGE SCALE GENOMIC DNA]</scope>
    <source>
        <strain evidence="2 3">ATCC 31532</strain>
    </source>
</reference>
<name>A0ABS7FD35_9NEIS</name>
<evidence type="ECO:0000259" key="1">
    <source>
        <dbReference type="PROSITE" id="PS50801"/>
    </source>
</evidence>
<dbReference type="GeneID" id="89686019"/>
<dbReference type="RefSeq" id="WP_052257911.1">
    <property type="nucleotide sequence ID" value="NZ_CP142381.1"/>
</dbReference>
<protein>
    <submittedName>
        <fullName evidence="2">STAS domain-containing protein</fullName>
    </submittedName>
</protein>
<dbReference type="InterPro" id="IPR002645">
    <property type="entry name" value="STAS_dom"/>
</dbReference>
<accession>A0ABS7FD35</accession>
<dbReference type="InterPro" id="IPR052746">
    <property type="entry name" value="MlaB_ABC_Transporter"/>
</dbReference>
<dbReference type="PANTHER" id="PTHR35849">
    <property type="entry name" value="BLR2341 PROTEIN"/>
    <property type="match status" value="1"/>
</dbReference>
<dbReference type="Proteomes" id="UP000711178">
    <property type="component" value="Unassembled WGS sequence"/>
</dbReference>
<dbReference type="InterPro" id="IPR036513">
    <property type="entry name" value="STAS_dom_sf"/>
</dbReference>
<keyword evidence="3" id="KW-1185">Reference proteome</keyword>
<comment type="caution">
    <text evidence="2">The sequence shown here is derived from an EMBL/GenBank/DDBJ whole genome shotgun (WGS) entry which is preliminary data.</text>
</comment>
<feature type="domain" description="STAS" evidence="1">
    <location>
        <begin position="16"/>
        <end position="85"/>
    </location>
</feature>
<organism evidence="2 3">
    <name type="scientific">Chromobacterium subtsugae</name>
    <dbReference type="NCBI Taxonomy" id="251747"/>
    <lineage>
        <taxon>Bacteria</taxon>
        <taxon>Pseudomonadati</taxon>
        <taxon>Pseudomonadota</taxon>
        <taxon>Betaproteobacteria</taxon>
        <taxon>Neisseriales</taxon>
        <taxon>Chromobacteriaceae</taxon>
        <taxon>Chromobacterium</taxon>
    </lineage>
</organism>